<keyword evidence="3 6" id="KW-1133">Transmembrane helix</keyword>
<feature type="domain" description="Major facilitator superfamily (MFS) profile" evidence="7">
    <location>
        <begin position="85"/>
        <end position="516"/>
    </location>
</feature>
<dbReference type="PROSITE" id="PS00216">
    <property type="entry name" value="SUGAR_TRANSPORT_1"/>
    <property type="match status" value="1"/>
</dbReference>
<dbReference type="SUPFAM" id="SSF103473">
    <property type="entry name" value="MFS general substrate transporter"/>
    <property type="match status" value="1"/>
</dbReference>
<feature type="transmembrane region" description="Helical" evidence="6">
    <location>
        <begin position="348"/>
        <end position="365"/>
    </location>
</feature>
<feature type="transmembrane region" description="Helical" evidence="6">
    <location>
        <begin position="405"/>
        <end position="423"/>
    </location>
</feature>
<keyword evidence="4 6" id="KW-0472">Membrane</keyword>
<name>A0ABM0N0K4_SACKO</name>
<dbReference type="Gene3D" id="1.20.1250.20">
    <property type="entry name" value="MFS general substrate transporter like domains"/>
    <property type="match status" value="1"/>
</dbReference>
<protein>
    <submittedName>
        <fullName evidence="9">Organic cation transporter protein-like</fullName>
    </submittedName>
</protein>
<dbReference type="InterPro" id="IPR020846">
    <property type="entry name" value="MFS_dom"/>
</dbReference>
<comment type="subcellular location">
    <subcellularLocation>
        <location evidence="1">Membrane</location>
        <topology evidence="1">Multi-pass membrane protein</topology>
    </subcellularLocation>
</comment>
<dbReference type="InterPro" id="IPR036259">
    <property type="entry name" value="MFS_trans_sf"/>
</dbReference>
<dbReference type="PROSITE" id="PS50850">
    <property type="entry name" value="MFS"/>
    <property type="match status" value="1"/>
</dbReference>
<gene>
    <name evidence="9" type="primary">LOC102800764</name>
</gene>
<dbReference type="InterPro" id="IPR005828">
    <property type="entry name" value="MFS_sugar_transport-like"/>
</dbReference>
<dbReference type="RefSeq" id="XP_006825795.1">
    <property type="nucleotide sequence ID" value="XM_006825732.1"/>
</dbReference>
<evidence type="ECO:0000313" key="8">
    <source>
        <dbReference type="Proteomes" id="UP000694865"/>
    </source>
</evidence>
<feature type="transmembrane region" description="Helical" evidence="6">
    <location>
        <begin position="463"/>
        <end position="486"/>
    </location>
</feature>
<feature type="non-terminal residue" evidence="9">
    <location>
        <position position="578"/>
    </location>
</feature>
<feature type="transmembrane region" description="Helical" evidence="6">
    <location>
        <begin position="492"/>
        <end position="511"/>
    </location>
</feature>
<feature type="region of interest" description="Disordered" evidence="5">
    <location>
        <begin position="558"/>
        <end position="578"/>
    </location>
</feature>
<evidence type="ECO:0000256" key="1">
    <source>
        <dbReference type="ARBA" id="ARBA00004141"/>
    </source>
</evidence>
<evidence type="ECO:0000256" key="4">
    <source>
        <dbReference type="ARBA" id="ARBA00023136"/>
    </source>
</evidence>
<feature type="transmembrane region" description="Helical" evidence="6">
    <location>
        <begin position="377"/>
        <end position="398"/>
    </location>
</feature>
<evidence type="ECO:0000256" key="6">
    <source>
        <dbReference type="SAM" id="Phobius"/>
    </source>
</evidence>
<dbReference type="PANTHER" id="PTHR24064">
    <property type="entry name" value="SOLUTE CARRIER FAMILY 22 MEMBER"/>
    <property type="match status" value="1"/>
</dbReference>
<accession>A0ABM0N0K4</accession>
<feature type="transmembrane region" description="Helical" evidence="6">
    <location>
        <begin position="223"/>
        <end position="244"/>
    </location>
</feature>
<feature type="transmembrane region" description="Helical" evidence="6">
    <location>
        <begin position="429"/>
        <end position="451"/>
    </location>
</feature>
<sequence>MYFDDILVILGEFGRYQKIQFVLVCLVAIPSSYFLQANTFMSASSDHYCKVYDNQKFHDTSPLKNCTIPYDAEDEAWDSCSRYDVNVSMGISPELCSQNSGTLECDNGWVYDTSVYENTVVHEFDLVCEKDWMKQLSKSIVPLGNLVGGIVIGQLSDIFGRKPMFIFTLMTSIVVGVIAAFSPSYPFFIICQFLLGVVSIAVFLVAFVIVVELVGTSYRTDCSICTMLFAASGLIVLGVCAALTDGNWRQIQLIGGLLSVFFIPYIWLVPESVRWLIQKEKYDKAERILNKAAKTNKVSLPEDMFKEEREMAAKAKEGNADKISIDLHQVKKDTMLDLFKTPNLRNRTINICFNWFANSFVYYGIALNTDQLGTNPYITYLVYSAVEFPSYLLCWYLLDKVGRRWLLCSYMVFGGIALIISVPPDNVNIATTFAMIGKFFIAGSFAIVYVFSAELYPTTVRNAGMGLASTWARVGSMVSPYVMLLIDVWYPMPYLMMGITSIMAGLLALLLPETLKKNLPETLEEGELFGTKYYQKEEKENLSKQTVEMEIQCDLDQTEDNADHTPVDNDGFVNKAFR</sequence>
<proteinExistence type="predicted"/>
<feature type="transmembrane region" description="Helical" evidence="6">
    <location>
        <begin position="164"/>
        <end position="181"/>
    </location>
</feature>
<reference evidence="9" key="1">
    <citation type="submission" date="2025-08" db="UniProtKB">
        <authorList>
            <consortium name="RefSeq"/>
        </authorList>
    </citation>
    <scope>IDENTIFICATION</scope>
    <source>
        <tissue evidence="9">Testes</tissue>
    </source>
</reference>
<keyword evidence="2 6" id="KW-0812">Transmembrane</keyword>
<dbReference type="Proteomes" id="UP000694865">
    <property type="component" value="Unplaced"/>
</dbReference>
<dbReference type="InterPro" id="IPR005829">
    <property type="entry name" value="Sugar_transporter_CS"/>
</dbReference>
<dbReference type="GeneID" id="102800764"/>
<dbReference type="Pfam" id="PF00083">
    <property type="entry name" value="Sugar_tr"/>
    <property type="match status" value="1"/>
</dbReference>
<feature type="transmembrane region" description="Helical" evidence="6">
    <location>
        <begin position="187"/>
        <end position="211"/>
    </location>
</feature>
<feature type="transmembrane region" description="Helical" evidence="6">
    <location>
        <begin position="250"/>
        <end position="269"/>
    </location>
</feature>
<organism evidence="8 9">
    <name type="scientific">Saccoglossus kowalevskii</name>
    <name type="common">Acorn worm</name>
    <dbReference type="NCBI Taxonomy" id="10224"/>
    <lineage>
        <taxon>Eukaryota</taxon>
        <taxon>Metazoa</taxon>
        <taxon>Hemichordata</taxon>
        <taxon>Enteropneusta</taxon>
        <taxon>Harrimaniidae</taxon>
        <taxon>Saccoglossus</taxon>
    </lineage>
</organism>
<dbReference type="CDD" id="cd17317">
    <property type="entry name" value="MFS_SLC22"/>
    <property type="match status" value="1"/>
</dbReference>
<evidence type="ECO:0000256" key="2">
    <source>
        <dbReference type="ARBA" id="ARBA00022692"/>
    </source>
</evidence>
<keyword evidence="8" id="KW-1185">Reference proteome</keyword>
<evidence type="ECO:0000256" key="3">
    <source>
        <dbReference type="ARBA" id="ARBA00022989"/>
    </source>
</evidence>
<evidence type="ECO:0000256" key="5">
    <source>
        <dbReference type="SAM" id="MobiDB-lite"/>
    </source>
</evidence>
<feature type="transmembrane region" description="Helical" evidence="6">
    <location>
        <begin position="19"/>
        <end position="35"/>
    </location>
</feature>
<evidence type="ECO:0000259" key="7">
    <source>
        <dbReference type="PROSITE" id="PS50850"/>
    </source>
</evidence>
<evidence type="ECO:0000313" key="9">
    <source>
        <dbReference type="RefSeq" id="XP_006825795.1"/>
    </source>
</evidence>